<protein>
    <submittedName>
        <fullName evidence="2">Uncharacterized protein</fullName>
    </submittedName>
</protein>
<proteinExistence type="predicted"/>
<dbReference type="Proteomes" id="UP000240357">
    <property type="component" value="Unassembled WGS sequence"/>
</dbReference>
<feature type="transmembrane region" description="Helical" evidence="1">
    <location>
        <begin position="48"/>
        <end position="65"/>
    </location>
</feature>
<evidence type="ECO:0000256" key="1">
    <source>
        <dbReference type="SAM" id="Phobius"/>
    </source>
</evidence>
<dbReference type="EMBL" id="PYFT01000001">
    <property type="protein sequence ID" value="PSR55996.1"/>
    <property type="molecule type" value="Genomic_DNA"/>
</dbReference>
<keyword evidence="3" id="KW-1185">Reference proteome</keyword>
<keyword evidence="1" id="KW-1133">Transmembrane helix</keyword>
<reference evidence="2 3" key="1">
    <citation type="submission" date="2018-03" db="EMBL/GenBank/DDBJ databases">
        <title>Adhaeribacter sp. HMF7605 Genome sequencing and assembly.</title>
        <authorList>
            <person name="Kang H."/>
            <person name="Kang J."/>
            <person name="Cha I."/>
            <person name="Kim H."/>
            <person name="Joh K."/>
        </authorList>
    </citation>
    <scope>NUCLEOTIDE SEQUENCE [LARGE SCALE GENOMIC DNA]</scope>
    <source>
        <strain evidence="2 3">HMF7605</strain>
    </source>
</reference>
<gene>
    <name evidence="2" type="ORF">AHMF7605_22100</name>
</gene>
<name>A0A2T2YKF3_9BACT</name>
<evidence type="ECO:0000313" key="3">
    <source>
        <dbReference type="Proteomes" id="UP000240357"/>
    </source>
</evidence>
<feature type="transmembrane region" description="Helical" evidence="1">
    <location>
        <begin position="15"/>
        <end position="36"/>
    </location>
</feature>
<dbReference type="AlphaFoldDB" id="A0A2T2YKF3"/>
<evidence type="ECO:0000313" key="2">
    <source>
        <dbReference type="EMBL" id="PSR55996.1"/>
    </source>
</evidence>
<accession>A0A2T2YKF3</accession>
<sequence length="81" mass="9429">MLPSSNQPNRSPDKVLKYFALTMCLLYPALGLFIMLSDNSRLALPTNYKVILGIMLIVYGVLRFYRAYKKYFPRDYPNENS</sequence>
<keyword evidence="1" id="KW-0472">Membrane</keyword>
<comment type="caution">
    <text evidence="2">The sequence shown here is derived from an EMBL/GenBank/DDBJ whole genome shotgun (WGS) entry which is preliminary data.</text>
</comment>
<keyword evidence="1" id="KW-0812">Transmembrane</keyword>
<organism evidence="2 3">
    <name type="scientific">Adhaeribacter arboris</name>
    <dbReference type="NCBI Taxonomy" id="2072846"/>
    <lineage>
        <taxon>Bacteria</taxon>
        <taxon>Pseudomonadati</taxon>
        <taxon>Bacteroidota</taxon>
        <taxon>Cytophagia</taxon>
        <taxon>Cytophagales</taxon>
        <taxon>Hymenobacteraceae</taxon>
        <taxon>Adhaeribacter</taxon>
    </lineage>
</organism>